<dbReference type="SMART" id="SM00304">
    <property type="entry name" value="HAMP"/>
    <property type="match status" value="1"/>
</dbReference>
<evidence type="ECO:0000256" key="12">
    <source>
        <dbReference type="SAM" id="Phobius"/>
    </source>
</evidence>
<feature type="domain" description="HAMP" evidence="14">
    <location>
        <begin position="384"/>
        <end position="438"/>
    </location>
</feature>
<evidence type="ECO:0000256" key="3">
    <source>
        <dbReference type="ARBA" id="ARBA00022481"/>
    </source>
</evidence>
<gene>
    <name evidence="15" type="ORF">BGP80_17995</name>
</gene>
<dbReference type="Gene3D" id="1.10.287.950">
    <property type="entry name" value="Methyl-accepting chemotaxis protein"/>
    <property type="match status" value="1"/>
</dbReference>
<dbReference type="GO" id="GO:0005886">
    <property type="term" value="C:plasma membrane"/>
    <property type="evidence" value="ECO:0007669"/>
    <property type="project" value="UniProtKB-SubCell"/>
</dbReference>
<comment type="caution">
    <text evidence="15">The sequence shown here is derived from an EMBL/GenBank/DDBJ whole genome shotgun (WGS) entry which is preliminary data.</text>
</comment>
<dbReference type="Pfam" id="PF00672">
    <property type="entry name" value="HAMP"/>
    <property type="match status" value="1"/>
</dbReference>
<dbReference type="GO" id="GO:0006935">
    <property type="term" value="P:chemotaxis"/>
    <property type="evidence" value="ECO:0007669"/>
    <property type="project" value="UniProtKB-KW"/>
</dbReference>
<dbReference type="Pfam" id="PF00015">
    <property type="entry name" value="MCPsignal"/>
    <property type="match status" value="1"/>
</dbReference>
<keyword evidence="5 12" id="KW-0812">Transmembrane</keyword>
<protein>
    <submittedName>
        <fullName evidence="15">Chemotaxis protein</fullName>
    </submittedName>
</protein>
<evidence type="ECO:0000256" key="4">
    <source>
        <dbReference type="ARBA" id="ARBA00022500"/>
    </source>
</evidence>
<evidence type="ECO:0000256" key="9">
    <source>
        <dbReference type="ARBA" id="ARBA00029447"/>
    </source>
</evidence>
<name>A0A2S3WFL3_PSEPU</name>
<keyword evidence="8 10" id="KW-0807">Transducer</keyword>
<feature type="domain" description="Methyl-accepting transducer" evidence="13">
    <location>
        <begin position="443"/>
        <end position="600"/>
    </location>
</feature>
<evidence type="ECO:0000256" key="10">
    <source>
        <dbReference type="PROSITE-ProRule" id="PRU00284"/>
    </source>
</evidence>
<dbReference type="GO" id="GO:0007165">
    <property type="term" value="P:signal transduction"/>
    <property type="evidence" value="ECO:0007669"/>
    <property type="project" value="UniProtKB-KW"/>
</dbReference>
<accession>A0A2S3WFL3</accession>
<feature type="compositionally biased region" description="Polar residues" evidence="11">
    <location>
        <begin position="584"/>
        <end position="600"/>
    </location>
</feature>
<keyword evidence="7 12" id="KW-0472">Membrane</keyword>
<dbReference type="CDD" id="cd12913">
    <property type="entry name" value="PDC1_MCP_like"/>
    <property type="match status" value="1"/>
</dbReference>
<dbReference type="PROSITE" id="PS50111">
    <property type="entry name" value="CHEMOTAXIS_TRANSDUC_2"/>
    <property type="match status" value="1"/>
</dbReference>
<evidence type="ECO:0000256" key="5">
    <source>
        <dbReference type="ARBA" id="ARBA00022692"/>
    </source>
</evidence>
<comment type="subcellular location">
    <subcellularLocation>
        <location evidence="1">Cell membrane</location>
    </subcellularLocation>
</comment>
<dbReference type="Proteomes" id="UP000237194">
    <property type="component" value="Unassembled WGS sequence"/>
</dbReference>
<sequence>MLFRRLTIQWKITLLASLCLASIVGLLVGLSLYRMVQSADLVKTSSMQMLKEAAQARIETQGEMQAIKIRSQFMDAYQYGNALAKQLLMLRGLAGAEFSDTGNLRDAMSVQLRNALESNPDLLGLSLVFEPNALDAKDAAFVGQSSRGSNEAGRFALYWSQLSDGQLASMALPEQDMANSQVGPSGEAANTWWMCPRSTREVCVIEPDFYEVRGARMLMTSIVFPLIVADKVIGTLSIDIGLERLQLLSQEASSSLYEGRTHVGILTPAGLLAAYSADASKLGHPYSRLDPERGPELVEQLSNNTRLHTLRDNDVLRILASFPVIPGGKQWGVILDVPEATLTGPAEVLKADLDSRTASGAVFELCLGFLAAILGLLLIWLMARSVTRPILGIADMLKNIASGEGDLTPRLRYTQQDELGELVGWFNRFLDKLQPIIAEVKCTSQAASDTANQSSHIASKTSIGMEQQYRQIDQVATASYQMAATAQDVARSAAHAAKAAHDAGQATRDGLAVIDQTTNSITTLAKRMNTAMDQLKSLAKNSEQIGLVIEVIRAIAEQTNLLALNAAIEAARAGVNRPWFPRHSPSSGNSVSHTLLETAA</sequence>
<evidence type="ECO:0000256" key="6">
    <source>
        <dbReference type="ARBA" id="ARBA00022989"/>
    </source>
</evidence>
<dbReference type="PANTHER" id="PTHR32089:SF120">
    <property type="entry name" value="METHYL-ACCEPTING CHEMOTAXIS PROTEIN TLPQ"/>
    <property type="match status" value="1"/>
</dbReference>
<dbReference type="SUPFAM" id="SSF58104">
    <property type="entry name" value="Methyl-accepting chemotaxis protein (MCP) signaling domain"/>
    <property type="match status" value="1"/>
</dbReference>
<dbReference type="AlphaFoldDB" id="A0A2S3WFL3"/>
<evidence type="ECO:0000256" key="8">
    <source>
        <dbReference type="ARBA" id="ARBA00023224"/>
    </source>
</evidence>
<organism evidence="15 16">
    <name type="scientific">Pseudomonas putida</name>
    <name type="common">Arthrobacter siderocapsulatus</name>
    <dbReference type="NCBI Taxonomy" id="303"/>
    <lineage>
        <taxon>Bacteria</taxon>
        <taxon>Pseudomonadati</taxon>
        <taxon>Pseudomonadota</taxon>
        <taxon>Gammaproteobacteria</taxon>
        <taxon>Pseudomonadales</taxon>
        <taxon>Pseudomonadaceae</taxon>
        <taxon>Pseudomonas</taxon>
    </lineage>
</organism>
<feature type="region of interest" description="Disordered" evidence="11">
    <location>
        <begin position="581"/>
        <end position="600"/>
    </location>
</feature>
<keyword evidence="4" id="KW-0145">Chemotaxis</keyword>
<dbReference type="PANTHER" id="PTHR32089">
    <property type="entry name" value="METHYL-ACCEPTING CHEMOTAXIS PROTEIN MCPB"/>
    <property type="match status" value="1"/>
</dbReference>
<reference evidence="15 16" key="2">
    <citation type="submission" date="2018-03" db="EMBL/GenBank/DDBJ databases">
        <title>Draft genome of Pseudomonas putida strain KT-27.</title>
        <authorList>
            <person name="Yoshizawa S."/>
            <person name="Khan N.H."/>
            <person name="Nishimura M."/>
            <person name="Chiura H.X."/>
            <person name="Ogura Y."/>
            <person name="Hayashi T."/>
            <person name="Kogure K."/>
        </authorList>
    </citation>
    <scope>NUCLEOTIDE SEQUENCE [LARGE SCALE GENOMIC DNA]</scope>
    <source>
        <strain evidence="15 16">KT-27</strain>
    </source>
</reference>
<dbReference type="Pfam" id="PF22673">
    <property type="entry name" value="MCP-like_PDC_1"/>
    <property type="match status" value="1"/>
</dbReference>
<dbReference type="CDD" id="cd06225">
    <property type="entry name" value="HAMP"/>
    <property type="match status" value="1"/>
</dbReference>
<keyword evidence="6 12" id="KW-1133">Transmembrane helix</keyword>
<dbReference type="Gene3D" id="3.30.450.20">
    <property type="entry name" value="PAS domain"/>
    <property type="match status" value="1"/>
</dbReference>
<keyword evidence="2" id="KW-1003">Cell membrane</keyword>
<evidence type="ECO:0000256" key="2">
    <source>
        <dbReference type="ARBA" id="ARBA00022475"/>
    </source>
</evidence>
<evidence type="ECO:0000256" key="11">
    <source>
        <dbReference type="SAM" id="MobiDB-lite"/>
    </source>
</evidence>
<evidence type="ECO:0000313" key="16">
    <source>
        <dbReference type="Proteomes" id="UP000237194"/>
    </source>
</evidence>
<keyword evidence="3" id="KW-0488">Methylation</keyword>
<evidence type="ECO:0000259" key="14">
    <source>
        <dbReference type="PROSITE" id="PS50885"/>
    </source>
</evidence>
<dbReference type="EMBL" id="MIND01000018">
    <property type="protein sequence ID" value="POF89754.1"/>
    <property type="molecule type" value="Genomic_DNA"/>
</dbReference>
<evidence type="ECO:0000259" key="13">
    <source>
        <dbReference type="PROSITE" id="PS50111"/>
    </source>
</evidence>
<feature type="transmembrane region" description="Helical" evidence="12">
    <location>
        <begin position="361"/>
        <end position="383"/>
    </location>
</feature>
<evidence type="ECO:0000256" key="7">
    <source>
        <dbReference type="ARBA" id="ARBA00023136"/>
    </source>
</evidence>
<dbReference type="SMART" id="SM00283">
    <property type="entry name" value="MA"/>
    <property type="match status" value="1"/>
</dbReference>
<proteinExistence type="inferred from homology"/>
<dbReference type="InterPro" id="IPR003660">
    <property type="entry name" value="HAMP_dom"/>
</dbReference>
<evidence type="ECO:0000256" key="1">
    <source>
        <dbReference type="ARBA" id="ARBA00004236"/>
    </source>
</evidence>
<reference evidence="15 16" key="1">
    <citation type="submission" date="2016-08" db="EMBL/GenBank/DDBJ databases">
        <authorList>
            <person name="Seilhamer J.J."/>
        </authorList>
    </citation>
    <scope>NUCLEOTIDE SEQUENCE [LARGE SCALE GENOMIC DNA]</scope>
    <source>
        <strain evidence="15 16">KT-27</strain>
    </source>
</reference>
<comment type="similarity">
    <text evidence="9">Belongs to the methyl-accepting chemotaxis (MCP) protein family.</text>
</comment>
<dbReference type="InterPro" id="IPR004089">
    <property type="entry name" value="MCPsignal_dom"/>
</dbReference>
<dbReference type="PROSITE" id="PS50885">
    <property type="entry name" value="HAMP"/>
    <property type="match status" value="1"/>
</dbReference>
<evidence type="ECO:0000313" key="15">
    <source>
        <dbReference type="EMBL" id="POF89754.1"/>
    </source>
</evidence>